<evidence type="ECO:0000313" key="2">
    <source>
        <dbReference type="Proteomes" id="UP001229651"/>
    </source>
</evidence>
<dbReference type="Proteomes" id="UP001229651">
    <property type="component" value="Unassembled WGS sequence"/>
</dbReference>
<gene>
    <name evidence="1" type="ORF">FB470_001014</name>
</gene>
<name>A0ABU0EPV7_9PSEU</name>
<sequence>MSPLFTSAASVLAPLRSRPAAAPVLRACLRGTPAPFTMKAVMA</sequence>
<dbReference type="EMBL" id="JAUSUT010000001">
    <property type="protein sequence ID" value="MDQ0377020.1"/>
    <property type="molecule type" value="Genomic_DNA"/>
</dbReference>
<keyword evidence="2" id="KW-1185">Reference proteome</keyword>
<dbReference type="RefSeq" id="WP_306989142.1">
    <property type="nucleotide sequence ID" value="NZ_JAUSUT010000001.1"/>
</dbReference>
<accession>A0ABU0EPV7</accession>
<organism evidence="1 2">
    <name type="scientific">Amycolatopsis thermophila</name>
    <dbReference type="NCBI Taxonomy" id="206084"/>
    <lineage>
        <taxon>Bacteria</taxon>
        <taxon>Bacillati</taxon>
        <taxon>Actinomycetota</taxon>
        <taxon>Actinomycetes</taxon>
        <taxon>Pseudonocardiales</taxon>
        <taxon>Pseudonocardiaceae</taxon>
        <taxon>Amycolatopsis</taxon>
    </lineage>
</organism>
<proteinExistence type="predicted"/>
<protein>
    <submittedName>
        <fullName evidence="1">Uncharacterized protein</fullName>
    </submittedName>
</protein>
<reference evidence="1 2" key="1">
    <citation type="submission" date="2023-07" db="EMBL/GenBank/DDBJ databases">
        <title>Sequencing the genomes of 1000 actinobacteria strains.</title>
        <authorList>
            <person name="Klenk H.-P."/>
        </authorList>
    </citation>
    <scope>NUCLEOTIDE SEQUENCE [LARGE SCALE GENOMIC DNA]</scope>
    <source>
        <strain evidence="1 2">DSM 45805</strain>
    </source>
</reference>
<comment type="caution">
    <text evidence="1">The sequence shown here is derived from an EMBL/GenBank/DDBJ whole genome shotgun (WGS) entry which is preliminary data.</text>
</comment>
<evidence type="ECO:0000313" key="1">
    <source>
        <dbReference type="EMBL" id="MDQ0377020.1"/>
    </source>
</evidence>